<proteinExistence type="predicted"/>
<dbReference type="EMBL" id="CP144460">
    <property type="protein sequence ID" value="XBS36981.1"/>
    <property type="molecule type" value="Genomic_DNA"/>
</dbReference>
<evidence type="ECO:0000313" key="1">
    <source>
        <dbReference type="EMBL" id="XBS36981.1"/>
    </source>
</evidence>
<accession>A0AAU7P5I3</accession>
<organism evidence="1">
    <name type="scientific">Xanthomonas sp. 10-10</name>
    <dbReference type="NCBI Taxonomy" id="3115848"/>
    <lineage>
        <taxon>Bacteria</taxon>
        <taxon>Pseudomonadati</taxon>
        <taxon>Pseudomonadota</taxon>
        <taxon>Gammaproteobacteria</taxon>
        <taxon>Lysobacterales</taxon>
        <taxon>Lysobacteraceae</taxon>
        <taxon>Xanthomonas</taxon>
    </lineage>
</organism>
<name>A0AAU7P5I3_9XANT</name>
<protein>
    <submittedName>
        <fullName evidence="1">Uncharacterized protein</fullName>
    </submittedName>
</protein>
<dbReference type="RefSeq" id="WP_349655865.1">
    <property type="nucleotide sequence ID" value="NZ_CP144460.1"/>
</dbReference>
<sequence length="93" mass="10083">MSTAVLLAPFMRGDQVGASCRDDSTGVGGLARCGNPKLVSIAAMGAANDIDCRRLLTVKVRHSFGFFFLRVRNLLIENASHVHHSDCIIERTP</sequence>
<gene>
    <name evidence="1" type="ORF">VZ068_16145</name>
</gene>
<reference evidence="1" key="1">
    <citation type="submission" date="2024-02" db="EMBL/GenBank/DDBJ databases">
        <title>Complete genome sequence of Xanthomonas sp. 10-10.</title>
        <authorList>
            <person name="Biessy A."/>
            <person name="Ciotola M."/>
            <person name="Cadieux M."/>
            <person name="Soufiane B."/>
            <person name="Laforest M."/>
            <person name="Filion M."/>
        </authorList>
    </citation>
    <scope>NUCLEOTIDE SEQUENCE</scope>
    <source>
        <strain evidence="1">10-10</strain>
    </source>
</reference>
<dbReference type="AlphaFoldDB" id="A0AAU7P5I3"/>